<dbReference type="KEGG" id="cmb:CSW64_08020"/>
<dbReference type="AlphaFoldDB" id="A0A2D2AWH3"/>
<feature type="transmembrane region" description="Helical" evidence="1">
    <location>
        <begin position="12"/>
        <end position="31"/>
    </location>
</feature>
<dbReference type="PANTHER" id="PTHR34219">
    <property type="entry name" value="IRON-REGULATED INNER MEMBRANE PROTEIN-RELATED"/>
    <property type="match status" value="1"/>
</dbReference>
<keyword evidence="1" id="KW-1133">Transmembrane helix</keyword>
<keyword evidence="1" id="KW-0812">Transmembrane</keyword>
<sequence length="364" mass="40028">MAILRLLHRWAGGFIGLFLAALGLSGALLVHEADYLRLTLPHAADAQVQDAATVARAVDRIFSAEDRPRSIILASERMGLHTLNYGENRGAYATQDGEIVTRWSSKWERPEVWLFDFHHHLLMGDAGEMAAGIMALVGLAFVVTGIILWWPTRRLFTVRAWPTSFKRNAVVWHHRDIGLLAAPVLFVSMLTGVMMTLPAVEDVILAPFTKPSVMAAASKPPSVKGGPLSPDIDYKALLETARARFPDAELRTIGLPAKPGALISLRVRQQAEWLPNGRTMFWFDPADGRLVASRDAQAMPLGLRIANAEYPIHAAKVGGVVMRLVMTFSGLVLALLGTLAVWTFWANPKTQKRKRPVRKAVQAA</sequence>
<evidence type="ECO:0000313" key="3">
    <source>
        <dbReference type="Proteomes" id="UP000228945"/>
    </source>
</evidence>
<evidence type="ECO:0000256" key="1">
    <source>
        <dbReference type="SAM" id="Phobius"/>
    </source>
</evidence>
<dbReference type="RefSeq" id="WP_099621621.1">
    <property type="nucleotide sequence ID" value="NZ_CP024201.1"/>
</dbReference>
<keyword evidence="3" id="KW-1185">Reference proteome</keyword>
<reference evidence="2 3" key="1">
    <citation type="submission" date="2017-10" db="EMBL/GenBank/DDBJ databases">
        <title>Genome sequence of Caulobacter mirabilis FWC38.</title>
        <authorList>
            <person name="Fiebig A."/>
            <person name="Crosson S."/>
        </authorList>
    </citation>
    <scope>NUCLEOTIDE SEQUENCE [LARGE SCALE GENOMIC DNA]</scope>
    <source>
        <strain evidence="2 3">FWC 38</strain>
    </source>
</reference>
<dbReference type="InterPro" id="IPR005625">
    <property type="entry name" value="PepSY-ass_TM"/>
</dbReference>
<accession>A0A2D2AWH3</accession>
<feature type="transmembrane region" description="Helical" evidence="1">
    <location>
        <begin position="129"/>
        <end position="150"/>
    </location>
</feature>
<evidence type="ECO:0000313" key="2">
    <source>
        <dbReference type="EMBL" id="ATQ42364.1"/>
    </source>
</evidence>
<gene>
    <name evidence="2" type="ORF">CSW64_08020</name>
</gene>
<feature type="transmembrane region" description="Helical" evidence="1">
    <location>
        <begin position="177"/>
        <end position="200"/>
    </location>
</feature>
<dbReference type="Pfam" id="PF03929">
    <property type="entry name" value="PepSY_TM"/>
    <property type="match status" value="1"/>
</dbReference>
<name>A0A2D2AWH3_9CAUL</name>
<feature type="transmembrane region" description="Helical" evidence="1">
    <location>
        <begin position="320"/>
        <end position="345"/>
    </location>
</feature>
<keyword evidence="1" id="KW-0472">Membrane</keyword>
<dbReference type="EMBL" id="CP024201">
    <property type="protein sequence ID" value="ATQ42364.1"/>
    <property type="molecule type" value="Genomic_DNA"/>
</dbReference>
<dbReference type="Proteomes" id="UP000228945">
    <property type="component" value="Chromosome"/>
</dbReference>
<dbReference type="PANTHER" id="PTHR34219:SF3">
    <property type="entry name" value="BLL7967 PROTEIN"/>
    <property type="match status" value="1"/>
</dbReference>
<organism evidence="2 3">
    <name type="scientific">Caulobacter mirabilis</name>
    <dbReference type="NCBI Taxonomy" id="69666"/>
    <lineage>
        <taxon>Bacteria</taxon>
        <taxon>Pseudomonadati</taxon>
        <taxon>Pseudomonadota</taxon>
        <taxon>Alphaproteobacteria</taxon>
        <taxon>Caulobacterales</taxon>
        <taxon>Caulobacteraceae</taxon>
        <taxon>Caulobacter</taxon>
    </lineage>
</organism>
<protein>
    <submittedName>
        <fullName evidence="2">Peptidase</fullName>
    </submittedName>
</protein>
<proteinExistence type="predicted"/>
<dbReference type="OrthoDB" id="7328956at2"/>